<accession>A0A2K8Z7I1</accession>
<dbReference type="InterPro" id="IPR050742">
    <property type="entry name" value="Helicase_Restrict-Modif_Enz"/>
</dbReference>
<organism evidence="2 3">
    <name type="scientific">Spirosoma pollinicola</name>
    <dbReference type="NCBI Taxonomy" id="2057025"/>
    <lineage>
        <taxon>Bacteria</taxon>
        <taxon>Pseudomonadati</taxon>
        <taxon>Bacteroidota</taxon>
        <taxon>Cytophagia</taxon>
        <taxon>Cytophagales</taxon>
        <taxon>Cytophagaceae</taxon>
        <taxon>Spirosoma</taxon>
    </lineage>
</organism>
<dbReference type="GO" id="GO:0005829">
    <property type="term" value="C:cytosol"/>
    <property type="evidence" value="ECO:0007669"/>
    <property type="project" value="TreeGrafter"/>
</dbReference>
<dbReference type="GO" id="GO:0004519">
    <property type="term" value="F:endonuclease activity"/>
    <property type="evidence" value="ECO:0007669"/>
    <property type="project" value="UniProtKB-KW"/>
</dbReference>
<proteinExistence type="predicted"/>
<feature type="domain" description="Helicase/UvrB N-terminal" evidence="1">
    <location>
        <begin position="2"/>
        <end position="248"/>
    </location>
</feature>
<dbReference type="CDD" id="cd18785">
    <property type="entry name" value="SF2_C"/>
    <property type="match status" value="1"/>
</dbReference>
<protein>
    <submittedName>
        <fullName evidence="2">Restriction endonuclease</fullName>
    </submittedName>
</protein>
<sequence>MELKPYQAGVIRDLDRYLHYVQQEQRYDVAYNRYWQDEVGDYDPLNNTGMRPYQNNVPGTPHVCVKVPTAGGKTFIAVNALHTLFNAFATDKPKAVVWLVPWSNLLDQTVRNLSNPAHPYRQKLNSLFNHRVAVYQKKDLLQGANFSPAVVQQQLSIFVLSFGSLRAKKKEDRKIFEENGALATFASQFESDDHLLADTDQTALINVIRSLTPVVVVDESHNAESDLSVDMLRDLNPSFVLDLTATPKKNANIVSFVSAIELKKEQMVKLPVIAYNHKEKSQVVESALNLQRQLERLAKVEQKAGGRYIRPIVLFQAQPKTGDDNTTFEKLKQQLLKLKIPEEQIKIKTADINELKDIDLMSPKCPVRYIITVNALKEGWDCPFAYILASLADRSSAVDIEQILGRVLRQPYVMRHQNDLLNVSYVLTASAKFTETLQSIIRGLESAGFSRNDYRSSDEQPVDAAPQTTAQALQGFLFPESSESASDEIEPEKIQFDPGDIADETPVEVLPTLAAITQIAVTKNQEFEQQINQQASDVPSPLFQELGDKVKKISINQDFAALAQQLALPQFYLAVPQTGLFSQGERVLLNQEVLLNGFRLADEDIKIDWNTVETDLYKIDIERTQGNQYRPVFLQLDNIQIKEAFVEYILTKPKAGQIKDLAHRMLQLIGNMYPIPDQQIKLYLERILSSFDAERLKDLLAREYTYRDKIKKKIRALADLHAEGQFEKLLVVGKISVEPNFTFRKTIVPGLLGKSLGKSLYAHEGSMNGFEERIISELAALPNVLFWHRNLGRGKGFAINGFKSNHYPDFIVYTQSGTLILLETKGDDRDNSDSAAKNRLGRTWAEQAGRQYKYFMVFDTHRLADTYTIAEVKELVKQL</sequence>
<keyword evidence="3" id="KW-1185">Reference proteome</keyword>
<dbReference type="OrthoDB" id="9804145at2"/>
<gene>
    <name evidence="2" type="ORF">CWM47_30775</name>
</gene>
<keyword evidence="2" id="KW-0540">Nuclease</keyword>
<dbReference type="InterPro" id="IPR027417">
    <property type="entry name" value="P-loop_NTPase"/>
</dbReference>
<name>A0A2K8Z7I1_9BACT</name>
<dbReference type="GO" id="GO:0016787">
    <property type="term" value="F:hydrolase activity"/>
    <property type="evidence" value="ECO:0007669"/>
    <property type="project" value="InterPro"/>
</dbReference>
<keyword evidence="2" id="KW-0255">Endonuclease</keyword>
<dbReference type="Gene3D" id="3.40.50.300">
    <property type="entry name" value="P-loop containing nucleotide triphosphate hydrolases"/>
    <property type="match status" value="1"/>
</dbReference>
<dbReference type="RefSeq" id="WP_100992398.1">
    <property type="nucleotide sequence ID" value="NZ_CP025096.1"/>
</dbReference>
<dbReference type="Pfam" id="PF04851">
    <property type="entry name" value="ResIII"/>
    <property type="match status" value="1"/>
</dbReference>
<dbReference type="AlphaFoldDB" id="A0A2K8Z7I1"/>
<evidence type="ECO:0000259" key="1">
    <source>
        <dbReference type="Pfam" id="PF04851"/>
    </source>
</evidence>
<reference evidence="2 3" key="1">
    <citation type="submission" date="2017-11" db="EMBL/GenBank/DDBJ databases">
        <title>Taxonomic description and genome sequences of Spirosoma HA7 sp. nov., isolated from pollen microhabitat of Corylus avellana.</title>
        <authorList>
            <person name="Ambika Manirajan B."/>
            <person name="Suarez C."/>
            <person name="Ratering S."/>
            <person name="Geissler-Plaum R."/>
            <person name="Cardinale M."/>
            <person name="Sylvia S."/>
        </authorList>
    </citation>
    <scope>NUCLEOTIDE SEQUENCE [LARGE SCALE GENOMIC DNA]</scope>
    <source>
        <strain evidence="2 3">HA7</strain>
    </source>
</reference>
<dbReference type="PANTHER" id="PTHR47396">
    <property type="entry name" value="TYPE I RESTRICTION ENZYME ECOKI R PROTEIN"/>
    <property type="match status" value="1"/>
</dbReference>
<dbReference type="GO" id="GO:0003677">
    <property type="term" value="F:DNA binding"/>
    <property type="evidence" value="ECO:0007669"/>
    <property type="project" value="InterPro"/>
</dbReference>
<dbReference type="SUPFAM" id="SSF52540">
    <property type="entry name" value="P-loop containing nucleoside triphosphate hydrolases"/>
    <property type="match status" value="2"/>
</dbReference>
<evidence type="ECO:0000313" key="2">
    <source>
        <dbReference type="EMBL" id="AUD05846.1"/>
    </source>
</evidence>
<dbReference type="GO" id="GO:0005524">
    <property type="term" value="F:ATP binding"/>
    <property type="evidence" value="ECO:0007669"/>
    <property type="project" value="InterPro"/>
</dbReference>
<dbReference type="Proteomes" id="UP000232883">
    <property type="component" value="Chromosome"/>
</dbReference>
<dbReference type="REBASE" id="226922">
    <property type="entry name" value="SspHA7ORF30770P"/>
</dbReference>
<dbReference type="InterPro" id="IPR006935">
    <property type="entry name" value="Helicase/UvrB_N"/>
</dbReference>
<dbReference type="KEGG" id="spir:CWM47_30775"/>
<dbReference type="EMBL" id="CP025096">
    <property type="protein sequence ID" value="AUD05846.1"/>
    <property type="molecule type" value="Genomic_DNA"/>
</dbReference>
<evidence type="ECO:0000313" key="3">
    <source>
        <dbReference type="Proteomes" id="UP000232883"/>
    </source>
</evidence>
<keyword evidence="2" id="KW-0378">Hydrolase</keyword>
<dbReference type="PANTHER" id="PTHR47396:SF1">
    <property type="entry name" value="ATP-DEPENDENT HELICASE IRC3-RELATED"/>
    <property type="match status" value="1"/>
</dbReference>